<dbReference type="InterPro" id="IPR025048">
    <property type="entry name" value="DUF3987"/>
</dbReference>
<protein>
    <recommendedName>
        <fullName evidence="5">DNA primase/polymerase bifunctional N-terminal domain-containing protein</fullName>
    </recommendedName>
</protein>
<dbReference type="SMART" id="SM00943">
    <property type="entry name" value="Prim-Pol"/>
    <property type="match status" value="1"/>
</dbReference>
<proteinExistence type="predicted"/>
<dbReference type="Proteomes" id="UP000031643">
    <property type="component" value="Chromosome"/>
</dbReference>
<evidence type="ECO:0000313" key="4">
    <source>
        <dbReference type="Proteomes" id="UP000031643"/>
    </source>
</evidence>
<dbReference type="InterPro" id="IPR014820">
    <property type="entry name" value="PriCT_1"/>
</dbReference>
<accession>A0A0A8K7G8</accession>
<dbReference type="Pfam" id="PF13148">
    <property type="entry name" value="DUF3987"/>
    <property type="match status" value="1"/>
</dbReference>
<gene>
    <name evidence="3" type="ORF">GL4_2495</name>
</gene>
<evidence type="ECO:0000313" key="3">
    <source>
        <dbReference type="EMBL" id="BAQ17929.1"/>
    </source>
</evidence>
<feature type="domain" description="Primase C-terminal 1" evidence="1">
    <location>
        <begin position="212"/>
        <end position="278"/>
    </location>
</feature>
<sequence>MKKNDNEASQDDEALRWALRLASMRYRVVPVHTIREDGTCSCGLPNDADKHKPGKHPILKGWEKKASFDADTIRAWWKELGPCNWGVMCEEIFAFDKDGPQADEVIRELEERYGTLAPTWMTVSGRGGHILYRQPSKRLDFVETHRDMQIISGTRYILVPGSRHVSGRRYEWVKGHSPDDIEIAPCPEFLRNGWPGAASNKDQSTSGNDWAALWDAPLNEGGRNNTATSLTGHLLGHGLGSEEAKRIVGAWNERVCSPPLSASEVNGVVDSIWQRQREKNEASDTPTPEWPTLDDAAYYGLIGSIVRTVEPHSEADPAALLFQLMIGVGSIIGRKVYYLVEADRHHANEFIAIVGNTAKARKGLSYNRVKAVLSYVDDQWTRNCELSGLSSGEGLIHAIRDAVKGTNKDGEEVTTDPGVEDKRLLVMEAEFASILSVMERQGSIVSQNMRKAWDSQPLRNMNKNSPYRVEEPHVSMIAHITVDELRSRLNKTETANGFANRVMLVLARRSKLLPLGGSLEERDVEYLGRQLLDVIEKVTQSGRDADTPVRVGLSPEAEKMWCGMYEELSEGRPGLLGFLVARSEAHVIRLALIYAVADGVTTIGEEHLKAALALWDYCEQSTRYLFGDRLGDPVADDILTALRRHPDGLTRSQISNLFGRNKRKEEVAEALKQLVAHGLARSSEAETQGRTAELWRHVRPGE</sequence>
<dbReference type="Pfam" id="PF08708">
    <property type="entry name" value="PriCT_1"/>
    <property type="match status" value="1"/>
</dbReference>
<dbReference type="SMART" id="SM00942">
    <property type="entry name" value="PriCT_1"/>
    <property type="match status" value="1"/>
</dbReference>
<dbReference type="Pfam" id="PF09250">
    <property type="entry name" value="Prim-Pol"/>
    <property type="match status" value="1"/>
</dbReference>
<organism evidence="3 4">
    <name type="scientific">Methyloceanibacter caenitepidi</name>
    <dbReference type="NCBI Taxonomy" id="1384459"/>
    <lineage>
        <taxon>Bacteria</taxon>
        <taxon>Pseudomonadati</taxon>
        <taxon>Pseudomonadota</taxon>
        <taxon>Alphaproteobacteria</taxon>
        <taxon>Hyphomicrobiales</taxon>
        <taxon>Hyphomicrobiaceae</taxon>
        <taxon>Methyloceanibacter</taxon>
    </lineage>
</organism>
<dbReference type="KEGG" id="mcg:GL4_2495"/>
<dbReference type="InterPro" id="IPR015330">
    <property type="entry name" value="DNA_primase/pol_bifunc_N"/>
</dbReference>
<dbReference type="EMBL" id="AP014648">
    <property type="protein sequence ID" value="BAQ17929.1"/>
    <property type="molecule type" value="Genomic_DNA"/>
</dbReference>
<feature type="domain" description="DNA primase/polymerase bifunctional N-terminal" evidence="2">
    <location>
        <begin position="18"/>
        <end position="190"/>
    </location>
</feature>
<dbReference type="STRING" id="1384459.GL4_2495"/>
<dbReference type="AlphaFoldDB" id="A0A0A8K7G8"/>
<evidence type="ECO:0000259" key="2">
    <source>
        <dbReference type="SMART" id="SM00943"/>
    </source>
</evidence>
<dbReference type="RefSeq" id="WP_052464447.1">
    <property type="nucleotide sequence ID" value="NZ_AP014648.1"/>
</dbReference>
<evidence type="ECO:0000259" key="1">
    <source>
        <dbReference type="SMART" id="SM00942"/>
    </source>
</evidence>
<reference evidence="3 4" key="1">
    <citation type="submission" date="2014-09" db="EMBL/GenBank/DDBJ databases">
        <title>Genome sequencing of Methyloceanibacter caenitepidi Gela4.</title>
        <authorList>
            <person name="Takeuchi M."/>
            <person name="Susumu S."/>
            <person name="Kamagata Y."/>
            <person name="Oshima K."/>
            <person name="Hattori M."/>
            <person name="Iwasaki W."/>
        </authorList>
    </citation>
    <scope>NUCLEOTIDE SEQUENCE [LARGE SCALE GENOMIC DNA]</scope>
    <source>
        <strain evidence="3 4">Gela4</strain>
    </source>
</reference>
<dbReference type="HOGENOM" id="CLU_392704_0_0_5"/>
<evidence type="ECO:0008006" key="5">
    <source>
        <dbReference type="Google" id="ProtNLM"/>
    </source>
</evidence>
<keyword evidence="4" id="KW-1185">Reference proteome</keyword>
<name>A0A0A8K7G8_9HYPH</name>
<dbReference type="OrthoDB" id="6272730at2"/>
<dbReference type="CDD" id="cd04859">
    <property type="entry name" value="Prim_Pol"/>
    <property type="match status" value="1"/>
</dbReference>